<dbReference type="GO" id="GO:0045944">
    <property type="term" value="P:positive regulation of transcription by RNA polymerase II"/>
    <property type="evidence" value="ECO:0007669"/>
    <property type="project" value="TreeGrafter"/>
</dbReference>
<feature type="domain" description="H15" evidence="1">
    <location>
        <begin position="22"/>
        <end position="66"/>
    </location>
</feature>
<protein>
    <submittedName>
        <fullName evidence="3">Uncharacterized protein</fullName>
    </submittedName>
</protein>
<evidence type="ECO:0000313" key="4">
    <source>
        <dbReference type="Proteomes" id="UP000298663"/>
    </source>
</evidence>
<reference evidence="3 4" key="1">
    <citation type="journal article" date="2015" name="Genome Biol.">
        <title>Comparative genomics of Steinernema reveals deeply conserved gene regulatory networks.</title>
        <authorList>
            <person name="Dillman A.R."/>
            <person name="Macchietto M."/>
            <person name="Porter C.F."/>
            <person name="Rogers A."/>
            <person name="Williams B."/>
            <person name="Antoshechkin I."/>
            <person name="Lee M.M."/>
            <person name="Goodwin Z."/>
            <person name="Lu X."/>
            <person name="Lewis E.E."/>
            <person name="Goodrich-Blair H."/>
            <person name="Stock S.P."/>
            <person name="Adams B.J."/>
            <person name="Sternberg P.W."/>
            <person name="Mortazavi A."/>
        </authorList>
    </citation>
    <scope>NUCLEOTIDE SEQUENCE [LARGE SCALE GENOMIC DNA]</scope>
    <source>
        <strain evidence="3 4">ALL</strain>
    </source>
</reference>
<dbReference type="InterPro" id="IPR056519">
    <property type="entry name" value="KANSL3_1st"/>
</dbReference>
<dbReference type="OrthoDB" id="6415022at2759"/>
<evidence type="ECO:0000313" key="3">
    <source>
        <dbReference type="EMBL" id="TKR77794.1"/>
    </source>
</evidence>
<dbReference type="Pfam" id="PF00538">
    <property type="entry name" value="Linker_histone"/>
    <property type="match status" value="1"/>
</dbReference>
<dbReference type="STRING" id="34508.A0A4U5N5Y0"/>
<dbReference type="AlphaFoldDB" id="A0A4U5N5Y0"/>
<dbReference type="GO" id="GO:0006334">
    <property type="term" value="P:nucleosome assembly"/>
    <property type="evidence" value="ECO:0007669"/>
    <property type="project" value="InterPro"/>
</dbReference>
<dbReference type="InterPro" id="IPR026555">
    <property type="entry name" value="NSL3/Tex30"/>
</dbReference>
<feature type="domain" description="KANSL3 helical" evidence="2">
    <location>
        <begin position="79"/>
        <end position="210"/>
    </location>
</feature>
<keyword evidence="4" id="KW-1185">Reference proteome</keyword>
<proteinExistence type="predicted"/>
<dbReference type="GO" id="GO:0003677">
    <property type="term" value="F:DNA binding"/>
    <property type="evidence" value="ECO:0007669"/>
    <property type="project" value="InterPro"/>
</dbReference>
<accession>A0A4U5N5Y0</accession>
<dbReference type="GO" id="GO:0044545">
    <property type="term" value="C:NSL complex"/>
    <property type="evidence" value="ECO:0007669"/>
    <property type="project" value="TreeGrafter"/>
</dbReference>
<name>A0A4U5N5Y0_STECR</name>
<evidence type="ECO:0000259" key="2">
    <source>
        <dbReference type="Pfam" id="PF23154"/>
    </source>
</evidence>
<sequence>MAHTVQQTSDAPKKPVEHTIDMEMVKAAMIALKGSKGSNIQSILKTVMESYVVEEDSTKVNIKKTMVDTAPVKRQIISGDPTMELAEEVDKQIPRPDPRKKWNLNRTRKLIETDGNQPVIYYLSEIVEYVANQVALLLTAEGIDGGPAVYYAYTREFAKKLKNLLMRSKLYDERNPNYIHEWLVRYLPIRELARYFDLVKFLSVFGSGRVLQMDMMTLGTDLAMNTCHNMLLQFTITPVVDPYSDLVTDSVDELAIDRIVFVIVHPNIFKGDSTTAHLTMLRDLLPGIADQVSVKMTEPERCSDKELLEHYTDEVMGAIDEVVKKNLNRHVVVVGWGVTCRLVQRALQFVAGVSCAILLAYPERALLADPDDEANLTYCPTLFVCGEAKKNPDYLELIKETQQYYISRADLVVVNDADVNLQVSPDRLAEGRLTQMLVDRIVLQHIHDFIQDFLNLVVGGARQHKSIMKPIEIDNYNEKFPVNLKAFPQVRSGRPLKGSCSIDASYSESMESSIF</sequence>
<gene>
    <name evidence="3" type="ORF">L596_018706</name>
</gene>
<dbReference type="EMBL" id="AZBU02000005">
    <property type="protein sequence ID" value="TKR77794.1"/>
    <property type="molecule type" value="Genomic_DNA"/>
</dbReference>
<dbReference type="PANTHER" id="PTHR13136:SF16">
    <property type="entry name" value="KAT8 REGULATORY NSL COMPLEX SUBUNIT 3"/>
    <property type="match status" value="1"/>
</dbReference>
<comment type="caution">
    <text evidence="3">The sequence shown here is derived from an EMBL/GenBank/DDBJ whole genome shotgun (WGS) entry which is preliminary data.</text>
</comment>
<dbReference type="Proteomes" id="UP000298663">
    <property type="component" value="Unassembled WGS sequence"/>
</dbReference>
<evidence type="ECO:0000259" key="1">
    <source>
        <dbReference type="Pfam" id="PF00538"/>
    </source>
</evidence>
<dbReference type="GO" id="GO:0000786">
    <property type="term" value="C:nucleosome"/>
    <property type="evidence" value="ECO:0007669"/>
    <property type="project" value="InterPro"/>
</dbReference>
<dbReference type="InterPro" id="IPR005818">
    <property type="entry name" value="Histone_H1/H5_H15"/>
</dbReference>
<reference evidence="3 4" key="2">
    <citation type="journal article" date="2019" name="G3 (Bethesda)">
        <title>Hybrid Assembly of the Genome of the Entomopathogenic Nematode Steinernema carpocapsae Identifies the X-Chromosome.</title>
        <authorList>
            <person name="Serra L."/>
            <person name="Macchietto M."/>
            <person name="Macias-Munoz A."/>
            <person name="McGill C.J."/>
            <person name="Rodriguez I.M."/>
            <person name="Rodriguez B."/>
            <person name="Murad R."/>
            <person name="Mortazavi A."/>
        </authorList>
    </citation>
    <scope>NUCLEOTIDE SEQUENCE [LARGE SCALE GENOMIC DNA]</scope>
    <source>
        <strain evidence="3 4">ALL</strain>
    </source>
</reference>
<organism evidence="3 4">
    <name type="scientific">Steinernema carpocapsae</name>
    <name type="common">Entomopathogenic nematode</name>
    <dbReference type="NCBI Taxonomy" id="34508"/>
    <lineage>
        <taxon>Eukaryota</taxon>
        <taxon>Metazoa</taxon>
        <taxon>Ecdysozoa</taxon>
        <taxon>Nematoda</taxon>
        <taxon>Chromadorea</taxon>
        <taxon>Rhabditida</taxon>
        <taxon>Tylenchina</taxon>
        <taxon>Panagrolaimomorpha</taxon>
        <taxon>Strongyloidoidea</taxon>
        <taxon>Steinernematidae</taxon>
        <taxon>Steinernema</taxon>
    </lineage>
</organism>
<dbReference type="PANTHER" id="PTHR13136">
    <property type="entry name" value="TESTIS DEVELOPMENT PROTEIN PRTD"/>
    <property type="match status" value="1"/>
</dbReference>
<dbReference type="Pfam" id="PF23154">
    <property type="entry name" value="KANSL3_1st"/>
    <property type="match status" value="1"/>
</dbReference>